<accession>A0ABT1SYV3</accession>
<dbReference type="SUPFAM" id="SSF47090">
    <property type="entry name" value="PGBD-like"/>
    <property type="match status" value="1"/>
</dbReference>
<dbReference type="SMART" id="SM00644">
    <property type="entry name" value="Ami_2"/>
    <property type="match status" value="1"/>
</dbReference>
<organism evidence="3 4">
    <name type="scientific">Mucilaginibacter aquariorum</name>
    <dbReference type="NCBI Taxonomy" id="2967225"/>
    <lineage>
        <taxon>Bacteria</taxon>
        <taxon>Pseudomonadati</taxon>
        <taxon>Bacteroidota</taxon>
        <taxon>Sphingobacteriia</taxon>
        <taxon>Sphingobacteriales</taxon>
        <taxon>Sphingobacteriaceae</taxon>
        <taxon>Mucilaginibacter</taxon>
    </lineage>
</organism>
<proteinExistence type="predicted"/>
<dbReference type="Pfam" id="PF01471">
    <property type="entry name" value="PG_binding_1"/>
    <property type="match status" value="1"/>
</dbReference>
<dbReference type="InterPro" id="IPR002502">
    <property type="entry name" value="Amidase_domain"/>
</dbReference>
<dbReference type="InterPro" id="IPR002477">
    <property type="entry name" value="Peptidoglycan-bd-like"/>
</dbReference>
<sequence>MPKSLIWLPTVLQEAGLKVSLCPGWEDRGHGDVGRIFGVICHHTATPGKHGNMPTLNTLIKGRSDLPGPLSQLGLGRDGTYYIIAAGKCFHAGQGIWNGVVNGNTNFIGIEAENTGGADDFPWPEIQLDAYHRGVAAILKHVGQSHEWCAGHKEYALPKGRKSDPVFDMVGFRTSVRDILNGNAPPPRVIPAAEPAQNGKAGRATIRRGGNNDTGLVKQIQQKLRLEQDGNFGPKTEAAVRSFQSKNGIVPDGIVGPKSWLILDKI</sequence>
<feature type="region of interest" description="Disordered" evidence="1">
    <location>
        <begin position="193"/>
        <end position="213"/>
    </location>
</feature>
<dbReference type="InterPro" id="IPR036505">
    <property type="entry name" value="Amidase/PGRP_sf"/>
</dbReference>
<feature type="domain" description="N-acetylmuramoyl-L-alanine amidase" evidence="2">
    <location>
        <begin position="24"/>
        <end position="166"/>
    </location>
</feature>
<dbReference type="Gene3D" id="3.40.80.10">
    <property type="entry name" value="Peptidoglycan recognition protein-like"/>
    <property type="match status" value="1"/>
</dbReference>
<evidence type="ECO:0000313" key="4">
    <source>
        <dbReference type="Proteomes" id="UP001204376"/>
    </source>
</evidence>
<dbReference type="InterPro" id="IPR036366">
    <property type="entry name" value="PGBDSf"/>
</dbReference>
<dbReference type="InterPro" id="IPR036365">
    <property type="entry name" value="PGBD-like_sf"/>
</dbReference>
<evidence type="ECO:0000313" key="3">
    <source>
        <dbReference type="EMBL" id="MCQ6957509.1"/>
    </source>
</evidence>
<keyword evidence="4" id="KW-1185">Reference proteome</keyword>
<dbReference type="Proteomes" id="UP001204376">
    <property type="component" value="Unassembled WGS sequence"/>
</dbReference>
<comment type="caution">
    <text evidence="3">The sequence shown here is derived from an EMBL/GenBank/DDBJ whole genome shotgun (WGS) entry which is preliminary data.</text>
</comment>
<reference evidence="3 4" key="1">
    <citation type="submission" date="2022-07" db="EMBL/GenBank/DDBJ databases">
        <title>Mucilaginibacter sp. JC4.</title>
        <authorList>
            <person name="Le V."/>
            <person name="Ko S.-R."/>
            <person name="Ahn C.-Y."/>
            <person name="Oh H.-M."/>
        </authorList>
    </citation>
    <scope>NUCLEOTIDE SEQUENCE [LARGE SCALE GENOMIC DNA]</scope>
    <source>
        <strain evidence="3 4">JC4</strain>
    </source>
</reference>
<dbReference type="SUPFAM" id="SSF55846">
    <property type="entry name" value="N-acetylmuramoyl-L-alanine amidase-like"/>
    <property type="match status" value="1"/>
</dbReference>
<dbReference type="RefSeq" id="WP_256537713.1">
    <property type="nucleotide sequence ID" value="NZ_JANHOH010000001.1"/>
</dbReference>
<evidence type="ECO:0000259" key="2">
    <source>
        <dbReference type="SMART" id="SM00644"/>
    </source>
</evidence>
<dbReference type="Gene3D" id="1.10.101.10">
    <property type="entry name" value="PGBD-like superfamily/PGBD"/>
    <property type="match status" value="1"/>
</dbReference>
<name>A0ABT1SYV3_9SPHI</name>
<dbReference type="EMBL" id="JANHOH010000001">
    <property type="protein sequence ID" value="MCQ6957509.1"/>
    <property type="molecule type" value="Genomic_DNA"/>
</dbReference>
<evidence type="ECO:0000256" key="1">
    <source>
        <dbReference type="SAM" id="MobiDB-lite"/>
    </source>
</evidence>
<protein>
    <submittedName>
        <fullName evidence="3">N-acetylmuramoyl-L-alanine amidase</fullName>
    </submittedName>
</protein>
<gene>
    <name evidence="3" type="ORF">NPE20_06060</name>
</gene>
<dbReference type="Pfam" id="PF01510">
    <property type="entry name" value="Amidase_2"/>
    <property type="match status" value="1"/>
</dbReference>